<reference evidence="2" key="2">
    <citation type="submission" date="2025-09" db="UniProtKB">
        <authorList>
            <consortium name="Ensembl"/>
        </authorList>
    </citation>
    <scope>IDENTIFICATION</scope>
</reference>
<proteinExistence type="predicted"/>
<feature type="region of interest" description="Disordered" evidence="1">
    <location>
        <begin position="1"/>
        <end position="96"/>
    </location>
</feature>
<evidence type="ECO:0000313" key="3">
    <source>
        <dbReference type="Proteomes" id="UP000694390"/>
    </source>
</evidence>
<sequence length="424" mass="44814">MAPSPSAEMQPPLGWGNWLPRDPSPGAEMQPPLGRGSRLPRDPSPGAEMQPPLGRGGRLPRDRSPGAEMQPPLGQGSWLSRDPSPGLRKPPVPPQLGLILPRRDLWDGPHLAKIPWIPSPSSSGAVSIRCFKRIVSGPKSTRSRRISTQLRGTYQRTHTLRGTPGSPQTPPLPWDRRDVPTHPHPPGYTGVSPDSPPPLGQAGRTNAPTPSGVHRGLPRLPPPLGQVGRTNAPTPSGVHRGLPRPPPLGQAGRTNAPTPSGVHWGLPRLPPSPGTSGMYQRTHTLRGTPGSPQTPSLPWDNWDVPTHPHPPGYTGVSPDPPPLGQAGHTKAPTPSGVHWGLPRPPSPGTGGTYHCSHREEVGMVAAFFEVHHDVEQGDLVSAPPGVEGLEVAGQDVFVVFPERGVGGRVRLCPATPPAPAPQGP</sequence>
<accession>A0A8C4YG00</accession>
<evidence type="ECO:0000256" key="1">
    <source>
        <dbReference type="SAM" id="MobiDB-lite"/>
    </source>
</evidence>
<dbReference type="AlphaFoldDB" id="A0A8C4YG00"/>
<protein>
    <submittedName>
        <fullName evidence="2">Uncharacterized protein</fullName>
    </submittedName>
</protein>
<organism evidence="2 3">
    <name type="scientific">Gopherus evgoodei</name>
    <name type="common">Goodes thornscrub tortoise</name>
    <dbReference type="NCBI Taxonomy" id="1825980"/>
    <lineage>
        <taxon>Eukaryota</taxon>
        <taxon>Metazoa</taxon>
        <taxon>Chordata</taxon>
        <taxon>Craniata</taxon>
        <taxon>Vertebrata</taxon>
        <taxon>Euteleostomi</taxon>
        <taxon>Archelosauria</taxon>
        <taxon>Testudinata</taxon>
        <taxon>Testudines</taxon>
        <taxon>Cryptodira</taxon>
        <taxon>Durocryptodira</taxon>
        <taxon>Testudinoidea</taxon>
        <taxon>Testudinidae</taxon>
        <taxon>Gopherus</taxon>
    </lineage>
</organism>
<keyword evidence="3" id="KW-1185">Reference proteome</keyword>
<feature type="region of interest" description="Disordered" evidence="1">
    <location>
        <begin position="138"/>
        <end position="341"/>
    </location>
</feature>
<evidence type="ECO:0000313" key="2">
    <source>
        <dbReference type="Ensembl" id="ENSGEVP00005024561.1"/>
    </source>
</evidence>
<dbReference type="Ensembl" id="ENSGEVT00005025829.1">
    <property type="protein sequence ID" value="ENSGEVP00005024561.1"/>
    <property type="gene ID" value="ENSGEVG00005017428.1"/>
</dbReference>
<dbReference type="Proteomes" id="UP000694390">
    <property type="component" value="Unassembled WGS sequence"/>
</dbReference>
<reference evidence="2" key="1">
    <citation type="submission" date="2025-08" db="UniProtKB">
        <authorList>
            <consortium name="Ensembl"/>
        </authorList>
    </citation>
    <scope>IDENTIFICATION</scope>
</reference>
<feature type="compositionally biased region" description="Polar residues" evidence="1">
    <location>
        <begin position="146"/>
        <end position="157"/>
    </location>
</feature>
<name>A0A8C4YG00_9SAUR</name>